<dbReference type="InterPro" id="IPR042183">
    <property type="entry name" value="MmgE/PrpD_sf_1"/>
</dbReference>
<accession>A0A8J2W3N6</accession>
<reference evidence="4" key="1">
    <citation type="journal article" date="2014" name="Int. J. Syst. Evol. Microbiol.">
        <title>Complete genome sequence of Corynebacterium casei LMG S-19264T (=DSM 44701T), isolated from a smear-ripened cheese.</title>
        <authorList>
            <consortium name="US DOE Joint Genome Institute (JGI-PGF)"/>
            <person name="Walter F."/>
            <person name="Albersmeier A."/>
            <person name="Kalinowski J."/>
            <person name="Ruckert C."/>
        </authorList>
    </citation>
    <scope>NUCLEOTIDE SEQUENCE</scope>
    <source>
        <strain evidence="4">CCM 7684</strain>
    </source>
</reference>
<dbReference type="InterPro" id="IPR042188">
    <property type="entry name" value="MmgE/PrpD_sf_2"/>
</dbReference>
<dbReference type="Pfam" id="PF19305">
    <property type="entry name" value="MmgE_PrpD_C"/>
    <property type="match status" value="1"/>
</dbReference>
<dbReference type="InterPro" id="IPR005656">
    <property type="entry name" value="MmgE_PrpD"/>
</dbReference>
<dbReference type="Gene3D" id="3.30.1330.120">
    <property type="entry name" value="2-methylcitrate dehydratase PrpD"/>
    <property type="match status" value="1"/>
</dbReference>
<proteinExistence type="inferred from homology"/>
<dbReference type="InterPro" id="IPR036148">
    <property type="entry name" value="MmgE/PrpD_sf"/>
</dbReference>
<dbReference type="PANTHER" id="PTHR16943">
    <property type="entry name" value="2-METHYLCITRATE DEHYDRATASE-RELATED"/>
    <property type="match status" value="1"/>
</dbReference>
<dbReference type="SUPFAM" id="SSF103378">
    <property type="entry name" value="2-methylcitrate dehydratase PrpD"/>
    <property type="match status" value="1"/>
</dbReference>
<dbReference type="RefSeq" id="WP_188409463.1">
    <property type="nucleotide sequence ID" value="NZ_BMCP01000002.1"/>
</dbReference>
<reference evidence="4" key="2">
    <citation type="submission" date="2020-09" db="EMBL/GenBank/DDBJ databases">
        <authorList>
            <person name="Sun Q."/>
            <person name="Sedlacek I."/>
        </authorList>
    </citation>
    <scope>NUCLEOTIDE SEQUENCE</scope>
    <source>
        <strain evidence="4">CCM 7684</strain>
    </source>
</reference>
<dbReference type="EMBL" id="BMCP01000002">
    <property type="protein sequence ID" value="GGE41512.1"/>
    <property type="molecule type" value="Genomic_DNA"/>
</dbReference>
<dbReference type="InterPro" id="IPR045336">
    <property type="entry name" value="MmgE_PrpD_N"/>
</dbReference>
<feature type="domain" description="MmgE/PrpD C-terminal" evidence="3">
    <location>
        <begin position="267"/>
        <end position="431"/>
    </location>
</feature>
<organism evidence="4 5">
    <name type="scientific">Agaricicola taiwanensis</name>
    <dbReference type="NCBI Taxonomy" id="591372"/>
    <lineage>
        <taxon>Bacteria</taxon>
        <taxon>Pseudomonadati</taxon>
        <taxon>Pseudomonadota</taxon>
        <taxon>Alphaproteobacteria</taxon>
        <taxon>Rhodobacterales</taxon>
        <taxon>Paracoccaceae</taxon>
        <taxon>Agaricicola</taxon>
    </lineage>
</organism>
<name>A0A8J2W3N6_9RHOB</name>
<evidence type="ECO:0000313" key="4">
    <source>
        <dbReference type="EMBL" id="GGE41512.1"/>
    </source>
</evidence>
<gene>
    <name evidence="4" type="primary">prpD</name>
    <name evidence="4" type="ORF">GCM10007276_18610</name>
</gene>
<evidence type="ECO:0000256" key="1">
    <source>
        <dbReference type="ARBA" id="ARBA00006174"/>
    </source>
</evidence>
<evidence type="ECO:0000259" key="2">
    <source>
        <dbReference type="Pfam" id="PF03972"/>
    </source>
</evidence>
<dbReference type="PANTHER" id="PTHR16943:SF8">
    <property type="entry name" value="2-METHYLCITRATE DEHYDRATASE"/>
    <property type="match status" value="1"/>
</dbReference>
<sequence>MPQTASQSLADYFCSLTISSLTPDNIAVAKTLTGDYLGVALGGSKTDSGKIAARFAEEMGGSQEATLIGQSGRASAVHAAFANAIASHSIELDDIDVLALFHFSPPVVSAALATAEKVGATGAETVTAVFAGCEMMERASRATNNSLRNRGFHTTPTCGVFGATVAAGILLKLKPEKMVSALGMAGAQASGLMEMYGPSMQKRFNPGPTARNGLTAAIMASMGFTGTNLIFEGERGFCKAFSDDAAVGELTRDLGKPYELLLEYKPYSCARPIHNAIDCALDIRGQMKEPLSQVKSIAMRRHPDWAHYHLNATPKTYHEAQVSLPYSVAIALLEGGALPPQYQNSKLNDPDIRRLSDLVKVTPDASLPRGVSCHMTLETAGGATYTSQIDYPRGSVQNPMTRADMDKKTHMLGDDVIGEAGVKRMLELVAGMDDLPKLSVLMESVSRPKVRELA</sequence>
<comment type="caution">
    <text evidence="4">The sequence shown here is derived from an EMBL/GenBank/DDBJ whole genome shotgun (WGS) entry which is preliminary data.</text>
</comment>
<comment type="similarity">
    <text evidence="1">Belongs to the PrpD family.</text>
</comment>
<evidence type="ECO:0000259" key="3">
    <source>
        <dbReference type="Pfam" id="PF19305"/>
    </source>
</evidence>
<evidence type="ECO:0000313" key="5">
    <source>
        <dbReference type="Proteomes" id="UP000602745"/>
    </source>
</evidence>
<feature type="domain" description="MmgE/PrpD N-terminal" evidence="2">
    <location>
        <begin position="7"/>
        <end position="245"/>
    </location>
</feature>
<protein>
    <submittedName>
        <fullName evidence="4">2-methylcitrate dehydratase</fullName>
    </submittedName>
</protein>
<dbReference type="GO" id="GO:0016829">
    <property type="term" value="F:lyase activity"/>
    <property type="evidence" value="ECO:0007669"/>
    <property type="project" value="InterPro"/>
</dbReference>
<dbReference type="Gene3D" id="1.10.4100.10">
    <property type="entry name" value="2-methylcitrate dehydratase PrpD"/>
    <property type="match status" value="1"/>
</dbReference>
<dbReference type="AlphaFoldDB" id="A0A8J2W3N6"/>
<dbReference type="Pfam" id="PF03972">
    <property type="entry name" value="MmgE_PrpD_N"/>
    <property type="match status" value="1"/>
</dbReference>
<dbReference type="Proteomes" id="UP000602745">
    <property type="component" value="Unassembled WGS sequence"/>
</dbReference>
<keyword evidence="5" id="KW-1185">Reference proteome</keyword>
<dbReference type="InterPro" id="IPR045337">
    <property type="entry name" value="MmgE_PrpD_C"/>
</dbReference>